<proteinExistence type="predicted"/>
<reference evidence="2 3" key="1">
    <citation type="submission" date="2018-07" db="EMBL/GenBank/DDBJ databases">
        <title>Comparative genomes isolates from brazilian mangrove.</title>
        <authorList>
            <person name="De Araujo J.E."/>
            <person name="Taketani R.G."/>
            <person name="Silva M.C.P."/>
            <person name="Lourenco M.V."/>
            <person name="Oliveira V.M."/>
            <person name="Andreote F.D."/>
        </authorList>
    </citation>
    <scope>NUCLEOTIDE SEQUENCE [LARGE SCALE GENOMIC DNA]</scope>
    <source>
        <strain evidence="2 3">HEX PRIS-MGV</strain>
    </source>
</reference>
<evidence type="ECO:0000313" key="3">
    <source>
        <dbReference type="Proteomes" id="UP000253562"/>
    </source>
</evidence>
<feature type="region of interest" description="Disordered" evidence="1">
    <location>
        <begin position="81"/>
        <end position="101"/>
    </location>
</feature>
<organism evidence="2 3">
    <name type="scientific">Bremerella cremea</name>
    <dbReference type="NCBI Taxonomy" id="1031537"/>
    <lineage>
        <taxon>Bacteria</taxon>
        <taxon>Pseudomonadati</taxon>
        <taxon>Planctomycetota</taxon>
        <taxon>Planctomycetia</taxon>
        <taxon>Pirellulales</taxon>
        <taxon>Pirellulaceae</taxon>
        <taxon>Bremerella</taxon>
    </lineage>
</organism>
<dbReference type="EMBL" id="QPEX01000011">
    <property type="protein sequence ID" value="RCS52672.1"/>
    <property type="molecule type" value="Genomic_DNA"/>
</dbReference>
<evidence type="ECO:0008006" key="4">
    <source>
        <dbReference type="Google" id="ProtNLM"/>
    </source>
</evidence>
<feature type="region of interest" description="Disordered" evidence="1">
    <location>
        <begin position="154"/>
        <end position="199"/>
    </location>
</feature>
<dbReference type="Proteomes" id="UP000253562">
    <property type="component" value="Unassembled WGS sequence"/>
</dbReference>
<evidence type="ECO:0000313" key="2">
    <source>
        <dbReference type="EMBL" id="RCS52672.1"/>
    </source>
</evidence>
<evidence type="ECO:0000256" key="1">
    <source>
        <dbReference type="SAM" id="MobiDB-lite"/>
    </source>
</evidence>
<dbReference type="InterPro" id="IPR011990">
    <property type="entry name" value="TPR-like_helical_dom_sf"/>
</dbReference>
<dbReference type="AlphaFoldDB" id="A0A368KUV4"/>
<feature type="compositionally biased region" description="Polar residues" evidence="1">
    <location>
        <begin position="170"/>
        <end position="180"/>
    </location>
</feature>
<accession>A0A368KUV4</accession>
<comment type="caution">
    <text evidence="2">The sequence shown here is derived from an EMBL/GenBank/DDBJ whole genome shotgun (WGS) entry which is preliminary data.</text>
</comment>
<name>A0A368KUV4_9BACT</name>
<dbReference type="RefSeq" id="WP_114368098.1">
    <property type="nucleotide sequence ID" value="NZ_QPEX01000011.1"/>
</dbReference>
<sequence length="760" mass="83645">MRIPTTIKVTLPTILLFAPLGLASADPIRLMLDEADRPIQEAVLAPPAEPAKTAAPAVRRPFSLSLSADDEPITPNASSKVRLVSGESPPTPDHPLDVQVISSPPIRNSLREAHGPLRVRRIHQEEVQESLPSVEKQTSSDKPIRAMVVADEGTPSATLHDSPAPPSARFTLNTQPTAGQPESFPPASPHETAPPIEEPGLPIGNVIPGQTPLARLDQEWGEPAKQRRIDQDKRVRLYENRPGFSQVEVAVDGEKIISLLLIPAQPMSLDEVEDQFGLRQIDPADVRDATGRSLGWIYPEKGIMLPQPADSNSTKIDRILVQAVSPEGFLIRARGRSALVYRDRLEDYRQALAVEQHSAEAWYETSKILEQIGRTEEAFEASRHAIAGIGAQPEHRLHRGRLSATLGNVDAAIQSTKQIAEDPAVAKQVRAAAYCQWGDLLQIARPESNQEAVSLHVKAIETASPLVNDPNRDIRRAAKQVLIDAHLSLAMDIATGDWEKKPETVNQWLNRAKIYVDDVITNEEGTELLRLKLQTQSLAAQSSFLHKFDPSEGVDQIVGSYRELVRKSDDPFLHRAIEWQAGLALAKAVTVENERGRYLEALALSDQAKTYIKAGLVGRDLSKEDHLLLGNVFFRAGTIQAVQKENHHAAADWYDLALPHLTAPSLKTDSPDIRGEALVSMGVSYWTIGHRQRGVELSEQGKSLIESAIAQDPSLRKKLVVPLDNLAQMYRQLGDTQRSEQYVASSKEIQQTLGTGQVQR</sequence>
<dbReference type="SUPFAM" id="SSF48452">
    <property type="entry name" value="TPR-like"/>
    <property type="match status" value="1"/>
</dbReference>
<protein>
    <recommendedName>
        <fullName evidence="4">Tetratricopeptide repeat protein</fullName>
    </recommendedName>
</protein>
<dbReference type="Gene3D" id="1.25.40.10">
    <property type="entry name" value="Tetratricopeptide repeat domain"/>
    <property type="match status" value="2"/>
</dbReference>
<gene>
    <name evidence="2" type="ORF">DTL42_07480</name>
</gene>
<dbReference type="OrthoDB" id="225570at2"/>